<comment type="caution">
    <text evidence="7">The sequence shown here is derived from an EMBL/GenBank/DDBJ whole genome shotgun (WGS) entry which is preliminary data.</text>
</comment>
<dbReference type="GO" id="GO:0008237">
    <property type="term" value="F:metallopeptidase activity"/>
    <property type="evidence" value="ECO:0007669"/>
    <property type="project" value="InterPro"/>
</dbReference>
<dbReference type="SMART" id="SM00235">
    <property type="entry name" value="ZnMc"/>
    <property type="match status" value="1"/>
</dbReference>
<dbReference type="SUPFAM" id="SSF51120">
    <property type="entry name" value="beta-Roll"/>
    <property type="match status" value="1"/>
</dbReference>
<evidence type="ECO:0000256" key="5">
    <source>
        <dbReference type="ARBA" id="ARBA00022737"/>
    </source>
</evidence>
<dbReference type="Gene3D" id="3.40.390.10">
    <property type="entry name" value="Collagenase (Catalytic Domain)"/>
    <property type="match status" value="1"/>
</dbReference>
<comment type="cofactor">
    <cofactor evidence="1">
        <name>Ca(2+)</name>
        <dbReference type="ChEBI" id="CHEBI:29108"/>
    </cofactor>
</comment>
<dbReference type="SUPFAM" id="SSF55486">
    <property type="entry name" value="Metalloproteases ('zincins'), catalytic domain"/>
    <property type="match status" value="1"/>
</dbReference>
<protein>
    <recommendedName>
        <fullName evidence="6">Peptidase metallopeptidase domain-containing protein</fullName>
    </recommendedName>
</protein>
<evidence type="ECO:0000256" key="3">
    <source>
        <dbReference type="ARBA" id="ARBA00009490"/>
    </source>
</evidence>
<feature type="domain" description="Peptidase metallopeptidase" evidence="6">
    <location>
        <begin position="23"/>
        <end position="168"/>
    </location>
</feature>
<evidence type="ECO:0000256" key="4">
    <source>
        <dbReference type="ARBA" id="ARBA00022525"/>
    </source>
</evidence>
<dbReference type="InterPro" id="IPR001343">
    <property type="entry name" value="Hemolysn_Ca-bd"/>
</dbReference>
<organism evidence="7 8">
    <name type="scientific">Hansschlegelia zhihuaiae</name>
    <dbReference type="NCBI Taxonomy" id="405005"/>
    <lineage>
        <taxon>Bacteria</taxon>
        <taxon>Pseudomonadati</taxon>
        <taxon>Pseudomonadota</taxon>
        <taxon>Alphaproteobacteria</taxon>
        <taxon>Hyphomicrobiales</taxon>
        <taxon>Methylopilaceae</taxon>
        <taxon>Hansschlegelia</taxon>
    </lineage>
</organism>
<dbReference type="Gene3D" id="2.150.10.10">
    <property type="entry name" value="Serralysin-like metalloprotease, C-terminal"/>
    <property type="match status" value="1"/>
</dbReference>
<dbReference type="InterPro" id="IPR024079">
    <property type="entry name" value="MetalloPept_cat_dom_sf"/>
</dbReference>
<dbReference type="OrthoDB" id="223957at2"/>
<dbReference type="Proteomes" id="UP000289708">
    <property type="component" value="Unassembled WGS sequence"/>
</dbReference>
<dbReference type="GO" id="GO:0006508">
    <property type="term" value="P:proteolysis"/>
    <property type="evidence" value="ECO:0007669"/>
    <property type="project" value="InterPro"/>
</dbReference>
<evidence type="ECO:0000313" key="8">
    <source>
        <dbReference type="Proteomes" id="UP000289708"/>
    </source>
</evidence>
<dbReference type="CDD" id="cd04277">
    <property type="entry name" value="ZnMc_serralysin_like"/>
    <property type="match status" value="1"/>
</dbReference>
<dbReference type="GO" id="GO:0005509">
    <property type="term" value="F:calcium ion binding"/>
    <property type="evidence" value="ECO:0007669"/>
    <property type="project" value="InterPro"/>
</dbReference>
<dbReference type="Pfam" id="PF08548">
    <property type="entry name" value="Peptidase_M10_C"/>
    <property type="match status" value="1"/>
</dbReference>
<dbReference type="PROSITE" id="PS00330">
    <property type="entry name" value="HEMOLYSIN_CALCIUM"/>
    <property type="match status" value="2"/>
</dbReference>
<dbReference type="InterPro" id="IPR034033">
    <property type="entry name" value="Serralysin-like"/>
</dbReference>
<accession>A0A4Q0MML6</accession>
<sequence length="418" mass="45089">MMKKDPSFDNLVDYIAFGEHVEPAQSWAKTSLTVDLGVFVDEPGMLACARRSLEVWTRSAGFEFTEVSGGADIVFTADPGGAYTGTDYTGDGEILGATINVALDWRDGDPRGERWGLGDYGMQTFVHEIGHALGLGHPGRYFGNVTYEDNARFTKDTWQHTIMSYFDQSNLDGHERYIVSSPRLADLAAIRALYGEIELRPEDSVYSLSTMEIRRGAGTFTIADTRGSDLIDLRGTGGAKVDLREGGFSTFGLHDDNVAIAFGSVIEDVRGSGGADAVRGNDAANVIFGARGDDTIEGSGGDDTLRGGLGSDELAGGRGRDVFTYRRVEQIDGDLVRDFQSGLDVIGLARVDADETQVSDQSFALIGADRFGGTAGELRYQFRNDATIVTGDVDGDGRADFRLTLLSEIELSAKDFIL</sequence>
<name>A0A4Q0MML6_9HYPH</name>
<proteinExistence type="inferred from homology"/>
<evidence type="ECO:0000256" key="1">
    <source>
        <dbReference type="ARBA" id="ARBA00001913"/>
    </source>
</evidence>
<keyword evidence="4" id="KW-0964">Secreted</keyword>
<dbReference type="InterPro" id="IPR011049">
    <property type="entry name" value="Serralysin-like_metalloprot_C"/>
</dbReference>
<dbReference type="GO" id="GO:0005615">
    <property type="term" value="C:extracellular space"/>
    <property type="evidence" value="ECO:0007669"/>
    <property type="project" value="InterPro"/>
</dbReference>
<dbReference type="InterPro" id="IPR006026">
    <property type="entry name" value="Peptidase_Metallo"/>
</dbReference>
<evidence type="ECO:0000313" key="7">
    <source>
        <dbReference type="EMBL" id="RXF74336.1"/>
    </source>
</evidence>
<comment type="subcellular location">
    <subcellularLocation>
        <location evidence="2">Secreted</location>
    </subcellularLocation>
</comment>
<dbReference type="InterPro" id="IPR013858">
    <property type="entry name" value="Peptidase_M10B_C"/>
</dbReference>
<reference evidence="7 8" key="1">
    <citation type="submission" date="2018-12" db="EMBL/GenBank/DDBJ databases">
        <title>bacterium Hansschlegelia zhihuaiae S113.</title>
        <authorList>
            <person name="He J."/>
        </authorList>
    </citation>
    <scope>NUCLEOTIDE SEQUENCE [LARGE SCALE GENOMIC DNA]</scope>
    <source>
        <strain evidence="7 8">S 113</strain>
    </source>
</reference>
<evidence type="ECO:0000256" key="2">
    <source>
        <dbReference type="ARBA" id="ARBA00004613"/>
    </source>
</evidence>
<keyword evidence="8" id="KW-1185">Reference proteome</keyword>
<dbReference type="GO" id="GO:0008270">
    <property type="term" value="F:zinc ion binding"/>
    <property type="evidence" value="ECO:0007669"/>
    <property type="project" value="InterPro"/>
</dbReference>
<dbReference type="AlphaFoldDB" id="A0A4Q0MML6"/>
<gene>
    <name evidence="7" type="ORF">EK403_05800</name>
</gene>
<keyword evidence="5" id="KW-0677">Repeat</keyword>
<dbReference type="PRINTS" id="PR00313">
    <property type="entry name" value="CABNDNGRPT"/>
</dbReference>
<evidence type="ECO:0000259" key="6">
    <source>
        <dbReference type="SMART" id="SM00235"/>
    </source>
</evidence>
<comment type="similarity">
    <text evidence="3">Belongs to the peptidase M10B family.</text>
</comment>
<dbReference type="InterPro" id="IPR018511">
    <property type="entry name" value="Hemolysin-typ_Ca-bd_CS"/>
</dbReference>
<dbReference type="RefSeq" id="WP_128776561.1">
    <property type="nucleotide sequence ID" value="NZ_RYFI01000004.1"/>
</dbReference>
<dbReference type="Pfam" id="PF00353">
    <property type="entry name" value="HemolysinCabind"/>
    <property type="match status" value="1"/>
</dbReference>
<dbReference type="EMBL" id="RYFI01000004">
    <property type="protein sequence ID" value="RXF74336.1"/>
    <property type="molecule type" value="Genomic_DNA"/>
</dbReference>